<name>A0A8K0H0U5_9ROSA</name>
<evidence type="ECO:0000313" key="3">
    <source>
        <dbReference type="Proteomes" id="UP000796880"/>
    </source>
</evidence>
<reference evidence="2" key="1">
    <citation type="submission" date="2020-03" db="EMBL/GenBank/DDBJ databases">
        <title>A high-quality chromosome-level genome assembly of a woody plant with both climbing and erect habits, Rhamnella rubrinervis.</title>
        <authorList>
            <person name="Lu Z."/>
            <person name="Yang Y."/>
            <person name="Zhu X."/>
            <person name="Sun Y."/>
        </authorList>
    </citation>
    <scope>NUCLEOTIDE SEQUENCE</scope>
    <source>
        <strain evidence="2">BYM</strain>
        <tissue evidence="2">Leaf</tissue>
    </source>
</reference>
<keyword evidence="3" id="KW-1185">Reference proteome</keyword>
<gene>
    <name evidence="2" type="ORF">FNV43_RR13316</name>
</gene>
<feature type="compositionally biased region" description="Pro residues" evidence="1">
    <location>
        <begin position="59"/>
        <end position="73"/>
    </location>
</feature>
<feature type="compositionally biased region" description="Basic residues" evidence="1">
    <location>
        <begin position="109"/>
        <end position="118"/>
    </location>
</feature>
<feature type="compositionally biased region" description="Basic and acidic residues" evidence="1">
    <location>
        <begin position="85"/>
        <end position="105"/>
    </location>
</feature>
<evidence type="ECO:0000256" key="1">
    <source>
        <dbReference type="SAM" id="MobiDB-lite"/>
    </source>
</evidence>
<dbReference type="AlphaFoldDB" id="A0A8K0H0U5"/>
<accession>A0A8K0H0U5</accession>
<feature type="region of interest" description="Disordered" evidence="1">
    <location>
        <begin position="54"/>
        <end position="118"/>
    </location>
</feature>
<dbReference type="Proteomes" id="UP000796880">
    <property type="component" value="Unassembled WGS sequence"/>
</dbReference>
<comment type="caution">
    <text evidence="2">The sequence shown here is derived from an EMBL/GenBank/DDBJ whole genome shotgun (WGS) entry which is preliminary data.</text>
</comment>
<protein>
    <submittedName>
        <fullName evidence="2">Uncharacterized protein</fullName>
    </submittedName>
</protein>
<dbReference type="EMBL" id="VOIH02000006">
    <property type="protein sequence ID" value="KAF3443626.1"/>
    <property type="molecule type" value="Genomic_DNA"/>
</dbReference>
<evidence type="ECO:0000313" key="2">
    <source>
        <dbReference type="EMBL" id="KAF3443626.1"/>
    </source>
</evidence>
<proteinExistence type="predicted"/>
<sequence length="118" mass="13160">MDDGPSLSASEGYTLSDLAKCLNRQPHCKNIGRRFLSSKFMSSRKTGSANHYYIAPPFRRIPPPPPLQHPLPPSLSHSLQTEASLESHDKSSYSASLKREGRAVEIHPTGHRNSVRQR</sequence>
<organism evidence="2 3">
    <name type="scientific">Rhamnella rubrinervis</name>
    <dbReference type="NCBI Taxonomy" id="2594499"/>
    <lineage>
        <taxon>Eukaryota</taxon>
        <taxon>Viridiplantae</taxon>
        <taxon>Streptophyta</taxon>
        <taxon>Embryophyta</taxon>
        <taxon>Tracheophyta</taxon>
        <taxon>Spermatophyta</taxon>
        <taxon>Magnoliopsida</taxon>
        <taxon>eudicotyledons</taxon>
        <taxon>Gunneridae</taxon>
        <taxon>Pentapetalae</taxon>
        <taxon>rosids</taxon>
        <taxon>fabids</taxon>
        <taxon>Rosales</taxon>
        <taxon>Rhamnaceae</taxon>
        <taxon>rhamnoid group</taxon>
        <taxon>Rhamneae</taxon>
        <taxon>Rhamnella</taxon>
    </lineage>
</organism>